<accession>U9TSM6</accession>
<protein>
    <submittedName>
        <fullName evidence="2">Uncharacterized protein</fullName>
    </submittedName>
</protein>
<keyword evidence="1" id="KW-1133">Transmembrane helix</keyword>
<dbReference type="EMBL" id="KI286363">
    <property type="protein sequence ID" value="ESA11105.1"/>
    <property type="molecule type" value="Genomic_DNA"/>
</dbReference>
<dbReference type="HOGENOM" id="CLU_2575074_0_0_1"/>
<organism evidence="2">
    <name type="scientific">Rhizophagus irregularis (strain DAOM 181602 / DAOM 197198 / MUCL 43194)</name>
    <name type="common">Arbuscular mycorrhizal fungus</name>
    <name type="synonym">Glomus intraradices</name>
    <dbReference type="NCBI Taxonomy" id="747089"/>
    <lineage>
        <taxon>Eukaryota</taxon>
        <taxon>Fungi</taxon>
        <taxon>Fungi incertae sedis</taxon>
        <taxon>Mucoromycota</taxon>
        <taxon>Glomeromycotina</taxon>
        <taxon>Glomeromycetes</taxon>
        <taxon>Glomerales</taxon>
        <taxon>Glomeraceae</taxon>
        <taxon>Rhizophagus</taxon>
    </lineage>
</organism>
<dbReference type="VEuPathDB" id="FungiDB:RhiirFUN_013648"/>
<keyword evidence="1" id="KW-0472">Membrane</keyword>
<reference evidence="2" key="1">
    <citation type="submission" date="2013-07" db="EMBL/GenBank/DDBJ databases">
        <title>The genome of an arbuscular mycorrhizal fungus provides insights into the evolution of the oldest plant symbiosis.</title>
        <authorList>
            <consortium name="DOE Joint Genome Institute"/>
            <person name="Tisserant E."/>
            <person name="Malbreil M."/>
            <person name="Kuo A."/>
            <person name="Kohler A."/>
            <person name="Symeonidi A."/>
            <person name="Balestrini R."/>
            <person name="Charron P."/>
            <person name="Duensing N."/>
            <person name="Frei-dit-Frey N."/>
            <person name="Gianinazzi-Pearson V."/>
            <person name="Gilbert B."/>
            <person name="Handa Y."/>
            <person name="Hijri M."/>
            <person name="Kaul R."/>
            <person name="Kawaguchi M."/>
            <person name="Krajinski F."/>
            <person name="Lammers P."/>
            <person name="Lapierre D."/>
            <person name="Masclaux F.G."/>
            <person name="Murat C."/>
            <person name="Morin E."/>
            <person name="Ndikumana S."/>
            <person name="Pagni M."/>
            <person name="Petitpierre D."/>
            <person name="Requena N."/>
            <person name="Rosikiewicz P."/>
            <person name="Riley R."/>
            <person name="Saito K."/>
            <person name="San Clemente H."/>
            <person name="Shapiro H."/>
            <person name="van Tuinen D."/>
            <person name="Becard G."/>
            <person name="Bonfante P."/>
            <person name="Paszkowski U."/>
            <person name="Shachar-Hill Y."/>
            <person name="Young J.P."/>
            <person name="Sanders I.R."/>
            <person name="Henrissat B."/>
            <person name="Rensing S.A."/>
            <person name="Grigoriev I.V."/>
            <person name="Corradi N."/>
            <person name="Roux C."/>
            <person name="Martin F."/>
        </authorList>
    </citation>
    <scope>NUCLEOTIDE SEQUENCE</scope>
    <source>
        <strain evidence="2">DAOM 197198</strain>
    </source>
</reference>
<feature type="transmembrane region" description="Helical" evidence="1">
    <location>
        <begin position="45"/>
        <end position="66"/>
    </location>
</feature>
<evidence type="ECO:0000313" key="2">
    <source>
        <dbReference type="EMBL" id="ESA11105.1"/>
    </source>
</evidence>
<sequence>MGQSAESVTYDLTIIVILGVGITFDIPGIGSAFNVSDTDSYNTSSAVIIVLGVGITFNVLSIGSAFNVSVTSGCDTGSVFG</sequence>
<name>U9TSM6_RHIID</name>
<proteinExistence type="predicted"/>
<feature type="transmembrane region" description="Helical" evidence="1">
    <location>
        <begin position="12"/>
        <end position="33"/>
    </location>
</feature>
<dbReference type="AlphaFoldDB" id="U9TSM6"/>
<keyword evidence="1" id="KW-0812">Transmembrane</keyword>
<evidence type="ECO:0000256" key="1">
    <source>
        <dbReference type="SAM" id="Phobius"/>
    </source>
</evidence>
<gene>
    <name evidence="2" type="ORF">GLOINDRAFT_28664</name>
</gene>